<dbReference type="InterPro" id="IPR036597">
    <property type="entry name" value="Fido-like_dom_sf"/>
</dbReference>
<proteinExistence type="predicted"/>
<dbReference type="EMBL" id="NJGC01000025">
    <property type="protein sequence ID" value="PAM68511.1"/>
    <property type="molecule type" value="Genomic_DNA"/>
</dbReference>
<evidence type="ECO:0000259" key="1">
    <source>
        <dbReference type="PROSITE" id="PS51459"/>
    </source>
</evidence>
<gene>
    <name evidence="2" type="ORF">CEK00_17695</name>
</gene>
<evidence type="ECO:0000313" key="2">
    <source>
        <dbReference type="EMBL" id="PAM68511.1"/>
    </source>
</evidence>
<comment type="caution">
    <text evidence="2">The sequence shown here is derived from an EMBL/GenBank/DDBJ whole genome shotgun (WGS) entry which is preliminary data.</text>
</comment>
<dbReference type="Proteomes" id="UP000216433">
    <property type="component" value="Unassembled WGS sequence"/>
</dbReference>
<dbReference type="AlphaFoldDB" id="A0A270N8R7"/>
<organism evidence="2 3">
    <name type="scientific">Stenotrophomonas maltophilia</name>
    <name type="common">Pseudomonas maltophilia</name>
    <name type="synonym">Xanthomonas maltophilia</name>
    <dbReference type="NCBI Taxonomy" id="40324"/>
    <lineage>
        <taxon>Bacteria</taxon>
        <taxon>Pseudomonadati</taxon>
        <taxon>Pseudomonadota</taxon>
        <taxon>Gammaproteobacteria</taxon>
        <taxon>Lysobacterales</taxon>
        <taxon>Lysobacteraceae</taxon>
        <taxon>Stenotrophomonas</taxon>
        <taxon>Stenotrophomonas maltophilia group</taxon>
    </lineage>
</organism>
<reference evidence="2 3" key="1">
    <citation type="submission" date="2017-06" db="EMBL/GenBank/DDBJ databases">
        <title>Genome sequencing and assembly of Stenotrophomonas maltophilia DF07.</title>
        <authorList>
            <person name="Iyer R."/>
        </authorList>
    </citation>
    <scope>NUCLEOTIDE SEQUENCE [LARGE SCALE GENOMIC DNA]</scope>
    <source>
        <strain evidence="2 3">DF07</strain>
    </source>
</reference>
<dbReference type="InterPro" id="IPR003812">
    <property type="entry name" value="Fido"/>
</dbReference>
<dbReference type="Gene3D" id="1.10.3290.10">
    <property type="entry name" value="Fido-like domain"/>
    <property type="match status" value="1"/>
</dbReference>
<evidence type="ECO:0000313" key="3">
    <source>
        <dbReference type="Proteomes" id="UP000216433"/>
    </source>
</evidence>
<sequence>MKVRYGLPESSVIGLRGCDFVLPDGSDHSSGRRFREMFARVLSCRLRHCPECSSITGSHLGCRRGDAYLKSAGKCGIQEMHARSLISMHSRFAADSAGRSDFRVRRVWVGAEGAPHSFVAAQIDVQSHLSKICGSIAEMKPAPRLYALLLAIDILHPFEDGNGRLMRGLACAFAVQYRCDFFAFLAVYIKVAQDDFVHALEMAADDVPLELHGFHARAVEKYQCLMAEPGGFERWLDESVIRKVEWMCGDVFRRHLVD</sequence>
<name>A0A270N8R7_STEMA</name>
<dbReference type="Pfam" id="PF02661">
    <property type="entry name" value="Fic"/>
    <property type="match status" value="1"/>
</dbReference>
<feature type="domain" description="Fido" evidence="1">
    <location>
        <begin position="80"/>
        <end position="228"/>
    </location>
</feature>
<accession>A0A270N8R7</accession>
<protein>
    <recommendedName>
        <fullName evidence="1">Fido domain-containing protein</fullName>
    </recommendedName>
</protein>
<dbReference type="SUPFAM" id="SSF140931">
    <property type="entry name" value="Fic-like"/>
    <property type="match status" value="1"/>
</dbReference>
<dbReference type="PROSITE" id="PS51459">
    <property type="entry name" value="FIDO"/>
    <property type="match status" value="1"/>
</dbReference>